<dbReference type="Gene3D" id="3.40.50.720">
    <property type="entry name" value="NAD(P)-binding Rossmann-like Domain"/>
    <property type="match status" value="1"/>
</dbReference>
<dbReference type="PANTHER" id="PTHR11695:SF294">
    <property type="entry name" value="RETICULON-4-INTERACTING PROTEIN 1, MITOCHONDRIAL"/>
    <property type="match status" value="1"/>
</dbReference>
<keyword evidence="3" id="KW-1185">Reference proteome</keyword>
<evidence type="ECO:0000313" key="2">
    <source>
        <dbReference type="EMBL" id="PJG84971.1"/>
    </source>
</evidence>
<dbReference type="Proteomes" id="UP000229329">
    <property type="component" value="Unassembled WGS sequence"/>
</dbReference>
<evidence type="ECO:0000259" key="1">
    <source>
        <dbReference type="SMART" id="SM00829"/>
    </source>
</evidence>
<proteinExistence type="predicted"/>
<evidence type="ECO:0000313" key="3">
    <source>
        <dbReference type="Proteomes" id="UP000229329"/>
    </source>
</evidence>
<dbReference type="InterPro" id="IPR020843">
    <property type="entry name" value="ER"/>
</dbReference>
<gene>
    <name evidence="2" type="ORF">CVP05_09075</name>
</gene>
<dbReference type="InterPro" id="IPR011032">
    <property type="entry name" value="GroES-like_sf"/>
</dbReference>
<dbReference type="AlphaFoldDB" id="A0A2M8S1E0"/>
<dbReference type="InterPro" id="IPR036291">
    <property type="entry name" value="NAD(P)-bd_dom_sf"/>
</dbReference>
<dbReference type="Gene3D" id="3.90.180.10">
    <property type="entry name" value="Medium-chain alcohol dehydrogenases, catalytic domain"/>
    <property type="match status" value="1"/>
</dbReference>
<organism evidence="2 3">
    <name type="scientific">Conservatibacter flavescens</name>
    <dbReference type="NCBI Taxonomy" id="28161"/>
    <lineage>
        <taxon>Bacteria</taxon>
        <taxon>Pseudomonadati</taxon>
        <taxon>Pseudomonadota</taxon>
        <taxon>Gammaproteobacteria</taxon>
        <taxon>Pasteurellales</taxon>
        <taxon>Pasteurellaceae</taxon>
        <taxon>Conservatibacter</taxon>
    </lineage>
</organism>
<feature type="domain" description="Enoyl reductase (ER)" evidence="1">
    <location>
        <begin position="14"/>
        <end position="311"/>
    </location>
</feature>
<dbReference type="OrthoDB" id="9780520at2"/>
<dbReference type="EMBL" id="PHHA01000020">
    <property type="protein sequence ID" value="PJG84971.1"/>
    <property type="molecule type" value="Genomic_DNA"/>
</dbReference>
<dbReference type="InterPro" id="IPR050700">
    <property type="entry name" value="YIM1/Zinc_Alcohol_DH_Fams"/>
</dbReference>
<sequence>MTFENYGVTISAFGDEKVLQFQPHLVMPTISETQVLIENHIAGLNPVDYKTRLGLGWGAEKFKQHFPAVLGFDFAGIVVQAGRKSGFQVGERVAALSFEGGAYSRYAQVEANLLARLPENVSFEQAGALPTAGITAYQLVQQAQLQPKQTVLISAPVGGVGHLLVQLLAQQGVNIVAICSPNKAKLAHSLGAQAVLDYTNLSVFPDLQADLFIDLVGGEAGVKALRAVKQGGRVICVPTIHVPLLQEAGESRGLIVEKMLAQPNALDLSVLLELVSKQKLQVLIEKIYPIQDIQQAHHDLAKGKTVGKLLLTL</sequence>
<dbReference type="Pfam" id="PF08240">
    <property type="entry name" value="ADH_N"/>
    <property type="match status" value="1"/>
</dbReference>
<dbReference type="SMART" id="SM00829">
    <property type="entry name" value="PKS_ER"/>
    <property type="match status" value="1"/>
</dbReference>
<dbReference type="SUPFAM" id="SSF50129">
    <property type="entry name" value="GroES-like"/>
    <property type="match status" value="1"/>
</dbReference>
<dbReference type="PANTHER" id="PTHR11695">
    <property type="entry name" value="ALCOHOL DEHYDROGENASE RELATED"/>
    <property type="match status" value="1"/>
</dbReference>
<dbReference type="InterPro" id="IPR013154">
    <property type="entry name" value="ADH-like_N"/>
</dbReference>
<dbReference type="Pfam" id="PF13602">
    <property type="entry name" value="ADH_zinc_N_2"/>
    <property type="match status" value="1"/>
</dbReference>
<dbReference type="CDD" id="cd05289">
    <property type="entry name" value="MDR_like_2"/>
    <property type="match status" value="1"/>
</dbReference>
<accession>A0A2M8S1E0</accession>
<protein>
    <submittedName>
        <fullName evidence="2">NADP-dependent oxidoreductase</fullName>
    </submittedName>
</protein>
<dbReference type="GO" id="GO:0016491">
    <property type="term" value="F:oxidoreductase activity"/>
    <property type="evidence" value="ECO:0007669"/>
    <property type="project" value="InterPro"/>
</dbReference>
<name>A0A2M8S1E0_9PAST</name>
<reference evidence="2 3" key="1">
    <citation type="submission" date="2017-11" db="EMBL/GenBank/DDBJ databases">
        <title>Reclassification of Bisgaard taxon 7 as Conservatibacter flavescens gen. nov., sp. nov.</title>
        <authorList>
            <person name="Christensen H."/>
        </authorList>
    </citation>
    <scope>NUCLEOTIDE SEQUENCE [LARGE SCALE GENOMIC DNA]</scope>
    <source>
        <strain evidence="2 3">7_4</strain>
    </source>
</reference>
<dbReference type="RefSeq" id="WP_100289249.1">
    <property type="nucleotide sequence ID" value="NZ_PHHA01000020.1"/>
</dbReference>
<comment type="caution">
    <text evidence="2">The sequence shown here is derived from an EMBL/GenBank/DDBJ whole genome shotgun (WGS) entry which is preliminary data.</text>
</comment>
<dbReference type="SUPFAM" id="SSF51735">
    <property type="entry name" value="NAD(P)-binding Rossmann-fold domains"/>
    <property type="match status" value="1"/>
</dbReference>